<evidence type="ECO:0000313" key="1">
    <source>
        <dbReference type="EMBL" id="TLQ04729.1"/>
    </source>
</evidence>
<comment type="caution">
    <text evidence="1">The sequence shown here is derived from an EMBL/GenBank/DDBJ whole genome shotgun (WGS) entry which is preliminary data.</text>
</comment>
<gene>
    <name evidence="1" type="ORF">FEZ48_13290</name>
</gene>
<evidence type="ECO:0000313" key="2">
    <source>
        <dbReference type="Proteomes" id="UP000307201"/>
    </source>
</evidence>
<dbReference type="EMBL" id="VBTE01000066">
    <property type="protein sequence ID" value="TLQ04729.1"/>
    <property type="molecule type" value="Genomic_DNA"/>
</dbReference>
<organism evidence="1 2">
    <name type="scientific">Marinilactibacillus psychrotolerans</name>
    <dbReference type="NCBI Taxonomy" id="191770"/>
    <lineage>
        <taxon>Bacteria</taxon>
        <taxon>Bacillati</taxon>
        <taxon>Bacillota</taxon>
        <taxon>Bacilli</taxon>
        <taxon>Lactobacillales</taxon>
        <taxon>Carnobacteriaceae</taxon>
        <taxon>Marinilactibacillus</taxon>
    </lineage>
</organism>
<name>A0A5R9BVP8_9LACT</name>
<reference evidence="1 2" key="1">
    <citation type="submission" date="2019-05" db="EMBL/GenBank/DDBJ databases">
        <title>The metagenome of a microbial culture collection derived from dairy environment covers the genomic content of the human microbiome.</title>
        <authorList>
            <person name="Roder T."/>
            <person name="Wuthrich D."/>
            <person name="Sattari Z."/>
            <person name="Von Ah U."/>
            <person name="Bar C."/>
            <person name="Ronchi F."/>
            <person name="Macpherson A.J."/>
            <person name="Ganal-Vonarburg S.C."/>
            <person name="Bruggmann R."/>
            <person name="Vergeres G."/>
        </authorList>
    </citation>
    <scope>NUCLEOTIDE SEQUENCE [LARGE SCALE GENOMIC DNA]</scope>
    <source>
        <strain evidence="1 2">FAM 24235</strain>
    </source>
</reference>
<protein>
    <submittedName>
        <fullName evidence="1">Uncharacterized protein</fullName>
    </submittedName>
</protein>
<dbReference type="OrthoDB" id="5432268at2"/>
<accession>A0A5R9BVP8</accession>
<proteinExistence type="predicted"/>
<dbReference type="AlphaFoldDB" id="A0A5R9BVP8"/>
<dbReference type="Proteomes" id="UP000307201">
    <property type="component" value="Unassembled WGS sequence"/>
</dbReference>
<dbReference type="RefSeq" id="WP_138473121.1">
    <property type="nucleotide sequence ID" value="NZ_VBTE01000066.1"/>
</dbReference>
<sequence>MSLTKEAIELLTQVGIKPHEHIVELEDGTTWQVDNDGNVSQLMAQTAGTAKRALTVHTLTGLVDYIKSNRERKDKKMYLHIRDSEYVTLQGLLLEDGRREELLTAEARIPKFFFDSYYPSEDFLIGLNARFVDDYDRKQLIAFAGNVKEDNARQTSDDGFAQKTTVKRGISQAGEEIVPNPVTLAPYRTFTEVDQPESEFIFRMKEGPQFALFEADGGAWQNQAIFNIKAFLEDELKDEIENERITILA</sequence>